<proteinExistence type="predicted"/>
<evidence type="ECO:0000313" key="2">
    <source>
        <dbReference type="EMBL" id="TNB96696.1"/>
    </source>
</evidence>
<evidence type="ECO:0000256" key="1">
    <source>
        <dbReference type="SAM" id="MobiDB-lite"/>
    </source>
</evidence>
<dbReference type="EMBL" id="VDDB01000008">
    <property type="protein sequence ID" value="TNB96696.1"/>
    <property type="molecule type" value="Genomic_DNA"/>
</dbReference>
<sequence>MLPVQSSSRASPLPQGMLGSAQIPCGSGLAREGVLNDTTQGLAALARPLRTRHSGFAQKLPLREQHPSTSTTAPESPTDRTIKNREDL</sequence>
<dbReference type="AlphaFoldDB" id="A0A5C4KYZ7"/>
<gene>
    <name evidence="2" type="ORF">FHG55_11615</name>
</gene>
<protein>
    <submittedName>
        <fullName evidence="2">Uncharacterized protein</fullName>
    </submittedName>
</protein>
<evidence type="ECO:0000313" key="3">
    <source>
        <dbReference type="Proteomes" id="UP000306272"/>
    </source>
</evidence>
<feature type="compositionally biased region" description="Polar residues" evidence="1">
    <location>
        <begin position="1"/>
        <end position="10"/>
    </location>
</feature>
<feature type="compositionally biased region" description="Low complexity" evidence="1">
    <location>
        <begin position="67"/>
        <end position="76"/>
    </location>
</feature>
<feature type="compositionally biased region" description="Basic and acidic residues" evidence="1">
    <location>
        <begin position="77"/>
        <end position="88"/>
    </location>
</feature>
<comment type="caution">
    <text evidence="2">The sequence shown here is derived from an EMBL/GenBank/DDBJ whole genome shotgun (WGS) entry which is preliminary data.</text>
</comment>
<organism evidence="2 3">
    <name type="scientific">Pseudomonas jessenii</name>
    <dbReference type="NCBI Taxonomy" id="77298"/>
    <lineage>
        <taxon>Bacteria</taxon>
        <taxon>Pseudomonadati</taxon>
        <taxon>Pseudomonadota</taxon>
        <taxon>Gammaproteobacteria</taxon>
        <taxon>Pseudomonadales</taxon>
        <taxon>Pseudomonadaceae</taxon>
        <taxon>Pseudomonas</taxon>
    </lineage>
</organism>
<feature type="region of interest" description="Disordered" evidence="1">
    <location>
        <begin position="46"/>
        <end position="88"/>
    </location>
</feature>
<keyword evidence="3" id="KW-1185">Reference proteome</keyword>
<feature type="region of interest" description="Disordered" evidence="1">
    <location>
        <begin position="1"/>
        <end position="32"/>
    </location>
</feature>
<dbReference type="Proteomes" id="UP000306272">
    <property type="component" value="Unassembled WGS sequence"/>
</dbReference>
<accession>A0A5C4KYZ7</accession>
<name>A0A5C4KYZ7_PSEJE</name>
<reference evidence="2" key="1">
    <citation type="submission" date="2019-06" db="EMBL/GenBank/DDBJ databases">
        <title>Pseudomonas-derived Butenolides : (Bio)synthesis of Styrolides.</title>
        <authorList>
            <person name="Klapper M."/>
            <person name="Chowdhury S."/>
            <person name="Stallforth P."/>
        </authorList>
    </citation>
    <scope>NUCLEOTIDE SEQUENCE [LARGE SCALE GENOMIC DNA]</scope>
    <source>
        <strain evidence="2">EC-S101</strain>
    </source>
</reference>